<dbReference type="EMBL" id="JBICBT010000996">
    <property type="protein sequence ID" value="KAL3088766.1"/>
    <property type="molecule type" value="Genomic_DNA"/>
</dbReference>
<accession>A0ABD2JDS3</accession>
<reference evidence="2 3" key="1">
    <citation type="submission" date="2024-10" db="EMBL/GenBank/DDBJ databases">
        <authorList>
            <person name="Kim D."/>
        </authorList>
    </citation>
    <scope>NUCLEOTIDE SEQUENCE [LARGE SCALE GENOMIC DNA]</scope>
    <source>
        <strain evidence="2">BH-2024</strain>
    </source>
</reference>
<dbReference type="Proteomes" id="UP001620626">
    <property type="component" value="Unassembled WGS sequence"/>
</dbReference>
<feature type="region of interest" description="Disordered" evidence="1">
    <location>
        <begin position="1"/>
        <end position="31"/>
    </location>
</feature>
<comment type="caution">
    <text evidence="2">The sequence shown here is derived from an EMBL/GenBank/DDBJ whole genome shotgun (WGS) entry which is preliminary data.</text>
</comment>
<feature type="compositionally biased region" description="Polar residues" evidence="1">
    <location>
        <begin position="1"/>
        <end position="18"/>
    </location>
</feature>
<feature type="compositionally biased region" description="Polar residues" evidence="1">
    <location>
        <begin position="67"/>
        <end position="90"/>
    </location>
</feature>
<organism evidence="2 3">
    <name type="scientific">Heterodera trifolii</name>
    <dbReference type="NCBI Taxonomy" id="157864"/>
    <lineage>
        <taxon>Eukaryota</taxon>
        <taxon>Metazoa</taxon>
        <taxon>Ecdysozoa</taxon>
        <taxon>Nematoda</taxon>
        <taxon>Chromadorea</taxon>
        <taxon>Rhabditida</taxon>
        <taxon>Tylenchina</taxon>
        <taxon>Tylenchomorpha</taxon>
        <taxon>Tylenchoidea</taxon>
        <taxon>Heteroderidae</taxon>
        <taxon>Heteroderinae</taxon>
        <taxon>Heterodera</taxon>
    </lineage>
</organism>
<feature type="region of interest" description="Disordered" evidence="1">
    <location>
        <begin position="65"/>
        <end position="96"/>
    </location>
</feature>
<gene>
    <name evidence="2" type="ORF">niasHT_027909</name>
</gene>
<evidence type="ECO:0000313" key="2">
    <source>
        <dbReference type="EMBL" id="KAL3088766.1"/>
    </source>
</evidence>
<sequence length="301" mass="33423">MATNADTSTSNRTNVQPRQDNEAAANMQHQPQNASWWTHPHQINMQPGQWPNPWNNVNQQPWRANDQRQMPSTSSGAQTYPPNMQHGSRTNPEHVRMPWTNTQQQPAHAQHWNANEQQQAPNAPWWSYGTWQHAGHPQMPWAYVPQHSAQTPWWTNPGHMWWQQDANASQVNAHNLHVDGNATVVQEGNDLIINGQRHRNAAARGVSINTGGRVNHDGVQTGGQLFSLNSGQNVNHGGHQSEGGIHFSTSGGMGNQDGSQGFGRVFRINTGGNVNRSGTQHNGGIFVGSTSENKQKDDRKN</sequence>
<proteinExistence type="predicted"/>
<keyword evidence="3" id="KW-1185">Reference proteome</keyword>
<feature type="region of interest" description="Disordered" evidence="1">
    <location>
        <begin position="234"/>
        <end position="301"/>
    </location>
</feature>
<evidence type="ECO:0000313" key="3">
    <source>
        <dbReference type="Proteomes" id="UP001620626"/>
    </source>
</evidence>
<evidence type="ECO:0000256" key="1">
    <source>
        <dbReference type="SAM" id="MobiDB-lite"/>
    </source>
</evidence>
<protein>
    <submittedName>
        <fullName evidence="2">Uncharacterized protein</fullName>
    </submittedName>
</protein>
<name>A0ABD2JDS3_9BILA</name>
<feature type="compositionally biased region" description="Polar residues" evidence="1">
    <location>
        <begin position="270"/>
        <end position="292"/>
    </location>
</feature>
<dbReference type="AlphaFoldDB" id="A0ABD2JDS3"/>